<dbReference type="Proteomes" id="UP001152300">
    <property type="component" value="Unassembled WGS sequence"/>
</dbReference>
<dbReference type="EMBL" id="JAPEIS010000002">
    <property type="protein sequence ID" value="KAJ8068625.1"/>
    <property type="molecule type" value="Genomic_DNA"/>
</dbReference>
<dbReference type="AlphaFoldDB" id="A0A9X0DNG3"/>
<name>A0A9X0DNG3_9HELO</name>
<evidence type="ECO:0000313" key="1">
    <source>
        <dbReference type="EMBL" id="KAJ8068625.1"/>
    </source>
</evidence>
<reference evidence="1" key="1">
    <citation type="submission" date="2022-11" db="EMBL/GenBank/DDBJ databases">
        <title>Genome Resource of Sclerotinia nivalis Strain SnTB1, a Plant Pathogen Isolated from American Ginseng.</title>
        <authorList>
            <person name="Fan S."/>
        </authorList>
    </citation>
    <scope>NUCLEOTIDE SEQUENCE</scope>
    <source>
        <strain evidence="1">SnTB1</strain>
    </source>
</reference>
<sequence>MKFTTTLTIYTTLAATALAHRREYLPRCSTDSALPCACPAGTDYWESSTWSVIGATANDVKDLIMDYYKCAWLGIVPYETRGPNNRPGVSIRTSYLPTKVGTYSITEKLTDLKIDSRGGFIEKFEQLASTVPVEYDSGNGSFSGYWVTLESTYIFKYETAIRWSIYACETGHARSIIYPITHATEYGDMLMLFFNADFAVFHENALKNASSVLAAQGKIKGINLQPYSVQNF</sequence>
<proteinExistence type="predicted"/>
<evidence type="ECO:0000313" key="2">
    <source>
        <dbReference type="Proteomes" id="UP001152300"/>
    </source>
</evidence>
<protein>
    <submittedName>
        <fullName evidence="1">Uncharacterized protein</fullName>
    </submittedName>
</protein>
<keyword evidence="2" id="KW-1185">Reference proteome</keyword>
<comment type="caution">
    <text evidence="1">The sequence shown here is derived from an EMBL/GenBank/DDBJ whole genome shotgun (WGS) entry which is preliminary data.</text>
</comment>
<accession>A0A9X0DNG3</accession>
<organism evidence="1 2">
    <name type="scientific">Sclerotinia nivalis</name>
    <dbReference type="NCBI Taxonomy" id="352851"/>
    <lineage>
        <taxon>Eukaryota</taxon>
        <taxon>Fungi</taxon>
        <taxon>Dikarya</taxon>
        <taxon>Ascomycota</taxon>
        <taxon>Pezizomycotina</taxon>
        <taxon>Leotiomycetes</taxon>
        <taxon>Helotiales</taxon>
        <taxon>Sclerotiniaceae</taxon>
        <taxon>Sclerotinia</taxon>
    </lineage>
</organism>
<gene>
    <name evidence="1" type="ORF">OCU04_002331</name>
</gene>
<dbReference type="OrthoDB" id="3450745at2759"/>